<sequence length="1874" mass="195009">MTTLQPTLSSAEEVEKPDFRPTELRTSVTARLSQPFDLQDVPGFCSLFAVCSARAYAVAGTTDGFVVVSTKALHKAWFTAEANSIVDLLQVKDAVRVTVKEGRVYHVGIAPDHVTIAVALHTGTVLLYNAETLVSNPRPTHTIEVPTTLGHAQCAIRSLQICLSTSSPLVAVLYTIGSLYIFNYKTGEQHAVVKINQETKITAIAWSPQGDYLMAGTMQGTMVCVRPDGETVRQIPPPADASDPPHYVLDVYWFDTTAGLVVYSETPESSNSLLTPSGTVTDEPDHMYQIYMVEWPESSQSLYYTSIPNPCLPIGLTERQGHFFFACLRRWLTNGQNIMCVISTPSVDLGVIAGDNGPAQWEQWTLDDSNRVTMPVTEADENDTSPLGIAFDFTDTNPIYQETDEDNLYDSPSLEILGPNLYLYNTDGTLSTYRIIYDEARAVQKDYPEMLPNPNILPLEKDVPSVPSLTPAPPTEAAAPSLAPATSKDASAPSSQPKPEPTTTPVTSTIPNIPRSSVTLAPSTLSNYTPRANVTPQQPDFPATDTTNQGTSAPKAPDTAEEKANQLLLQVMIKLYANFSDELEDVVSHTKQSTQDMDGVKKLAAGQHGLMNNRIRDPTNPLADEFPDLLTPSELGKVEFTNSDTVASAITHLTEAVKRIGQQSLHTRHSLLDLRTELLALETKRSYCAQEIGHLGRQESLAGNTSVSSGGAEGRANNSTDNYYQDARQALQTRYDEAQRQIRLIDDKVRFLRELYNMDTLSPARSFPGGRSSTVPAGINRVLQTVVAGIAERRQTLEQLEEKITRLELDGLRLPQESSSAHPVSTPQKSPQRVPGSSSKVYGVNLAPSSPNVGVPPLGNVATPSPSRPWRKAATISSPTPERTSAAGLVTPSGDRRRTPQTPSRDSGRLSGTYGVPAEQGDVSPPIQPLPEGELSSHDSYTQAIKANRCAHNIQLALTQDSSGTASQSRGSVVPVNTCSKPGIVPQSDRGTTQPRFDIRQELQSMAKSPLFPRTPTAVESSSVLVSPAFQERFASPIYRQHPAVEVTPSVSPSPISTPSKIEVGKAPPALIGGRSTPAVLSDVTRSHSSPTFTAISATSKPLAFGQSSGVPSLPSIVAPTSQSTFSGGTVSFQTKPTASAFGFGTTPSGGTTLSSSTAPAPSLFGQLSKSTTPSWASSAPSSTATVEPKFVPSSQEPPAPKVSTEPLSFAAPGKSMFSISAAQPEHVSVRTSPSSPLAKPTTKDKTPISPAKPLSISNNSSFELVERHETSDEESVVSSPPETPSADVARDVRGEEESPAKQIVKPSSPPVTTVEPTAESVPTTSTPASSTLFGKTTLGSVGQEISEALQSTIGEISTGPQSETPTLDALKGSQPDGSTQKLTEAPISFLPAATTTSLQASPSSAAGNLVVTPSPSVASPSVTPEQMSNLEAKEQTTSPPSDREPAAEAAVKDTLPPVSSVEAQTSTTSVFSDSTSQSPATTGTAFGVLKPFGTFASKPQQPTTGLGSFGSGAFTKPPSGQSGFGAFSSTSTGTGTGFGSGSAFSMASTTPSTFPPATEAPKTTGFGSQPTPFGQTTSSSAVRPVVPGLEDEESDGGDNMMNSDEEGTTSNPFEVLDRDAPLEGSAIESGMQGLGGFGTTTSSGFGKAASGHTAFGAFGSTSTLPSQPTAGTGETASSASQLFKPGQLGWGATSTPSSSSAPSSSWGAFGSSAGAQQGITTSTGLKVTAFGPVQSTSPLSNPPVSATAAPAFGAPSALGSNASPFSSSATKLGSSAFGQPAQSQPVFGQSSFGMAPPSNSAARPAGGVFGSGATGAGSFSSFGSAAGGAGSGGFAKYAGSGGGNAAAPMSFADFLPANQSGNTSNTNPSPFGG</sequence>
<feature type="region of interest" description="Disordered" evidence="5">
    <location>
        <begin position="1046"/>
        <end position="1070"/>
    </location>
</feature>
<gene>
    <name evidence="7" type="ORF">IWQ62_001165</name>
</gene>
<feature type="compositionally biased region" description="Low complexity" evidence="5">
    <location>
        <begin position="1691"/>
        <end position="1716"/>
    </location>
</feature>
<feature type="compositionally biased region" description="Low complexity" evidence="5">
    <location>
        <begin position="475"/>
        <end position="487"/>
    </location>
</feature>
<dbReference type="InterPro" id="IPR015943">
    <property type="entry name" value="WD40/YVTN_repeat-like_dom_sf"/>
</dbReference>
<dbReference type="OrthoDB" id="248320at2759"/>
<feature type="compositionally biased region" description="Low complexity" evidence="5">
    <location>
        <begin position="1047"/>
        <end position="1060"/>
    </location>
</feature>
<comment type="caution">
    <text evidence="7">The sequence shown here is derived from an EMBL/GenBank/DDBJ whole genome shotgun (WGS) entry which is preliminary data.</text>
</comment>
<evidence type="ECO:0000256" key="1">
    <source>
        <dbReference type="ARBA" id="ARBA00004123"/>
    </source>
</evidence>
<dbReference type="SUPFAM" id="SSF117289">
    <property type="entry name" value="Nucleoporin domain"/>
    <property type="match status" value="1"/>
</dbReference>
<dbReference type="Pfam" id="PF16755">
    <property type="entry name" value="Beta-prop_NUP159_NUP214"/>
    <property type="match status" value="1"/>
</dbReference>
<feature type="region of interest" description="Disordered" evidence="5">
    <location>
        <begin position="811"/>
        <end position="924"/>
    </location>
</feature>
<name>A0A9W8AYJ5_9FUNG</name>
<feature type="compositionally biased region" description="Low complexity" evidence="5">
    <location>
        <begin position="1311"/>
        <end position="1332"/>
    </location>
</feature>
<dbReference type="Proteomes" id="UP001150925">
    <property type="component" value="Unassembled WGS sequence"/>
</dbReference>
<keyword evidence="8" id="KW-1185">Reference proteome</keyword>
<feature type="compositionally biased region" description="Low complexity" evidence="5">
    <location>
        <begin position="1547"/>
        <end position="1562"/>
    </location>
</feature>
<evidence type="ECO:0000313" key="8">
    <source>
        <dbReference type="Proteomes" id="UP001150925"/>
    </source>
</evidence>
<feature type="compositionally biased region" description="Basic and acidic residues" evidence="5">
    <location>
        <begin position="1289"/>
        <end position="1300"/>
    </location>
</feature>
<feature type="compositionally biased region" description="Polar residues" evidence="5">
    <location>
        <begin position="816"/>
        <end position="840"/>
    </location>
</feature>
<evidence type="ECO:0000256" key="4">
    <source>
        <dbReference type="SAM" id="Coils"/>
    </source>
</evidence>
<proteinExistence type="predicted"/>
<feature type="compositionally biased region" description="Low complexity" evidence="5">
    <location>
        <begin position="1466"/>
        <end position="1479"/>
    </location>
</feature>
<feature type="region of interest" description="Disordered" evidence="5">
    <location>
        <begin position="1168"/>
        <end position="1208"/>
    </location>
</feature>
<evidence type="ECO:0000313" key="7">
    <source>
        <dbReference type="EMBL" id="KAJ1968573.1"/>
    </source>
</evidence>
<keyword evidence="2" id="KW-0813">Transport</keyword>
<evidence type="ECO:0000256" key="5">
    <source>
        <dbReference type="SAM" id="MobiDB-lite"/>
    </source>
</evidence>
<feature type="compositionally biased region" description="Polar residues" evidence="5">
    <location>
        <begin position="503"/>
        <end position="552"/>
    </location>
</feature>
<feature type="region of interest" description="Disordered" evidence="5">
    <location>
        <begin position="1350"/>
        <end position="1387"/>
    </location>
</feature>
<dbReference type="Gene3D" id="2.130.10.10">
    <property type="entry name" value="YVTN repeat-like/Quinoprotein amine dehydrogenase"/>
    <property type="match status" value="1"/>
</dbReference>
<feature type="compositionally biased region" description="Polar residues" evidence="5">
    <location>
        <begin position="1764"/>
        <end position="1802"/>
    </location>
</feature>
<feature type="compositionally biased region" description="Polar residues" evidence="5">
    <location>
        <begin position="1858"/>
        <end position="1874"/>
    </location>
</feature>
<keyword evidence="3" id="KW-0539">Nucleus</keyword>
<feature type="region of interest" description="Disordered" evidence="5">
    <location>
        <begin position="1764"/>
        <end position="1808"/>
    </location>
</feature>
<feature type="compositionally biased region" description="Low complexity" evidence="5">
    <location>
        <begin position="1411"/>
        <end position="1425"/>
    </location>
</feature>
<feature type="region of interest" description="Disordered" evidence="5">
    <location>
        <begin position="700"/>
        <end position="721"/>
    </location>
</feature>
<feature type="region of interest" description="Disordered" evidence="5">
    <location>
        <begin position="1855"/>
        <end position="1874"/>
    </location>
</feature>
<feature type="domain" description="Nucleoporin Nup159/Nup146 N-terminal" evidence="6">
    <location>
        <begin position="46"/>
        <end position="430"/>
    </location>
</feature>
<feature type="region of interest" description="Disordered" evidence="5">
    <location>
        <begin position="1224"/>
        <end position="1336"/>
    </location>
</feature>
<dbReference type="GO" id="GO:0005634">
    <property type="term" value="C:nucleus"/>
    <property type="evidence" value="ECO:0007669"/>
    <property type="project" value="UniProtKB-SubCell"/>
</dbReference>
<feature type="region of interest" description="Disordered" evidence="5">
    <location>
        <begin position="454"/>
        <end position="560"/>
    </location>
</feature>
<protein>
    <recommendedName>
        <fullName evidence="6">Nucleoporin Nup159/Nup146 N-terminal domain-containing protein</fullName>
    </recommendedName>
</protein>
<evidence type="ECO:0000256" key="2">
    <source>
        <dbReference type="ARBA" id="ARBA00022448"/>
    </source>
</evidence>
<evidence type="ECO:0000256" key="3">
    <source>
        <dbReference type="ARBA" id="ARBA00023242"/>
    </source>
</evidence>
<feature type="compositionally biased region" description="Polar residues" evidence="5">
    <location>
        <begin position="1426"/>
        <end position="1441"/>
    </location>
</feature>
<feature type="compositionally biased region" description="Polar residues" evidence="5">
    <location>
        <begin position="961"/>
        <end position="980"/>
    </location>
</feature>
<organism evidence="7 8">
    <name type="scientific">Dispira parvispora</name>
    <dbReference type="NCBI Taxonomy" id="1520584"/>
    <lineage>
        <taxon>Eukaryota</taxon>
        <taxon>Fungi</taxon>
        <taxon>Fungi incertae sedis</taxon>
        <taxon>Zoopagomycota</taxon>
        <taxon>Kickxellomycotina</taxon>
        <taxon>Dimargaritomycetes</taxon>
        <taxon>Dimargaritales</taxon>
        <taxon>Dimargaritaceae</taxon>
        <taxon>Dispira</taxon>
    </lineage>
</organism>
<feature type="region of interest" description="Disordered" evidence="5">
    <location>
        <begin position="1399"/>
        <end position="1480"/>
    </location>
</feature>
<accession>A0A9W8AYJ5</accession>
<feature type="region of interest" description="Disordered" evidence="5">
    <location>
        <begin position="1660"/>
        <end position="1679"/>
    </location>
</feature>
<feature type="region of interest" description="Disordered" evidence="5">
    <location>
        <begin position="961"/>
        <end position="993"/>
    </location>
</feature>
<feature type="region of interest" description="Disordered" evidence="5">
    <location>
        <begin position="1685"/>
        <end position="1716"/>
    </location>
</feature>
<feature type="coiled-coil region" evidence="4">
    <location>
        <begin position="728"/>
        <end position="755"/>
    </location>
</feature>
<dbReference type="InterPro" id="IPR039462">
    <property type="entry name" value="Nup159/Nup146_N"/>
</dbReference>
<feature type="compositionally biased region" description="Polar residues" evidence="5">
    <location>
        <begin position="1566"/>
        <end position="1582"/>
    </location>
</feature>
<reference evidence="7" key="1">
    <citation type="submission" date="2022-07" db="EMBL/GenBank/DDBJ databases">
        <title>Phylogenomic reconstructions and comparative analyses of Kickxellomycotina fungi.</title>
        <authorList>
            <person name="Reynolds N.K."/>
            <person name="Stajich J.E."/>
            <person name="Barry K."/>
            <person name="Grigoriev I.V."/>
            <person name="Crous P."/>
            <person name="Smith M.E."/>
        </authorList>
    </citation>
    <scope>NUCLEOTIDE SEQUENCE</scope>
    <source>
        <strain evidence="7">RSA 1196</strain>
    </source>
</reference>
<dbReference type="EMBL" id="JANBPY010000163">
    <property type="protein sequence ID" value="KAJ1968573.1"/>
    <property type="molecule type" value="Genomic_DNA"/>
</dbReference>
<feature type="region of interest" description="Disordered" evidence="5">
    <location>
        <begin position="1547"/>
        <end position="1617"/>
    </location>
</feature>
<feature type="compositionally biased region" description="Low complexity" evidence="5">
    <location>
        <begin position="1168"/>
        <end position="1186"/>
    </location>
</feature>
<comment type="subcellular location">
    <subcellularLocation>
        <location evidence="1">Nucleus</location>
    </subcellularLocation>
</comment>
<feature type="compositionally biased region" description="Polar residues" evidence="5">
    <location>
        <begin position="1350"/>
        <end position="1366"/>
    </location>
</feature>
<evidence type="ECO:0000259" key="6">
    <source>
        <dbReference type="Pfam" id="PF16755"/>
    </source>
</evidence>
<keyword evidence="4" id="KW-0175">Coiled coil</keyword>